<feature type="transmembrane region" description="Helical" evidence="11">
    <location>
        <begin position="145"/>
        <end position="167"/>
    </location>
</feature>
<feature type="transmembrane region" description="Helical" evidence="11">
    <location>
        <begin position="33"/>
        <end position="54"/>
    </location>
</feature>
<evidence type="ECO:0000256" key="6">
    <source>
        <dbReference type="ARBA" id="ARBA00023136"/>
    </source>
</evidence>
<feature type="domain" description="G-protein coupled receptors family 1 profile" evidence="12">
    <location>
        <begin position="45"/>
        <end position="513"/>
    </location>
</feature>
<keyword evidence="6 11" id="KW-0472">Membrane</keyword>
<dbReference type="Pfam" id="PF00001">
    <property type="entry name" value="7tm_1"/>
    <property type="match status" value="1"/>
</dbReference>
<keyword evidence="3 9" id="KW-0812">Transmembrane</keyword>
<evidence type="ECO:0000256" key="3">
    <source>
        <dbReference type="ARBA" id="ARBA00022692"/>
    </source>
</evidence>
<protein>
    <submittedName>
        <fullName evidence="13">OAR-like protein</fullName>
    </submittedName>
</protein>
<accession>A0ABY7FAL9</accession>
<dbReference type="SMART" id="SM01381">
    <property type="entry name" value="7TM_GPCR_Srsx"/>
    <property type="match status" value="1"/>
</dbReference>
<dbReference type="PROSITE" id="PS50262">
    <property type="entry name" value="G_PROTEIN_RECEP_F1_2"/>
    <property type="match status" value="1"/>
</dbReference>
<evidence type="ECO:0000256" key="5">
    <source>
        <dbReference type="ARBA" id="ARBA00023040"/>
    </source>
</evidence>
<feature type="transmembrane region" description="Helical" evidence="11">
    <location>
        <begin position="96"/>
        <end position="124"/>
    </location>
</feature>
<evidence type="ECO:0000259" key="12">
    <source>
        <dbReference type="PROSITE" id="PS50262"/>
    </source>
</evidence>
<keyword evidence="8 9" id="KW-0807">Transducer</keyword>
<evidence type="ECO:0000313" key="14">
    <source>
        <dbReference type="Proteomes" id="UP001164746"/>
    </source>
</evidence>
<keyword evidence="2" id="KW-1003">Cell membrane</keyword>
<evidence type="ECO:0000313" key="13">
    <source>
        <dbReference type="EMBL" id="WAR18404.1"/>
    </source>
</evidence>
<proteinExistence type="inferred from homology"/>
<dbReference type="PROSITE" id="PS00237">
    <property type="entry name" value="G_PROTEIN_RECEP_F1_1"/>
    <property type="match status" value="1"/>
</dbReference>
<evidence type="ECO:0000256" key="2">
    <source>
        <dbReference type="ARBA" id="ARBA00022475"/>
    </source>
</evidence>
<keyword evidence="14" id="KW-1185">Reference proteome</keyword>
<evidence type="ECO:0000256" key="7">
    <source>
        <dbReference type="ARBA" id="ARBA00023170"/>
    </source>
</evidence>
<feature type="compositionally biased region" description="Polar residues" evidence="10">
    <location>
        <begin position="372"/>
        <end position="388"/>
    </location>
</feature>
<dbReference type="SUPFAM" id="SSF81321">
    <property type="entry name" value="Family A G protein-coupled receptor-like"/>
    <property type="match status" value="1"/>
</dbReference>
<keyword evidence="5 9" id="KW-0297">G-protein coupled receptor</keyword>
<dbReference type="PANTHER" id="PTHR22752">
    <property type="entry name" value="G PROTEIN-COUPLED RECEPTOR"/>
    <property type="match status" value="1"/>
</dbReference>
<evidence type="ECO:0000256" key="9">
    <source>
        <dbReference type="RuleBase" id="RU000688"/>
    </source>
</evidence>
<dbReference type="EMBL" id="CP111022">
    <property type="protein sequence ID" value="WAR18404.1"/>
    <property type="molecule type" value="Genomic_DNA"/>
</dbReference>
<dbReference type="Gene3D" id="1.20.1070.10">
    <property type="entry name" value="Rhodopsin 7-helix transmembrane proteins"/>
    <property type="match status" value="2"/>
</dbReference>
<evidence type="ECO:0000256" key="4">
    <source>
        <dbReference type="ARBA" id="ARBA00022989"/>
    </source>
</evidence>
<gene>
    <name evidence="13" type="ORF">MAR_000242</name>
</gene>
<sequence>MGFAGAGNTSTQTTVTLTTTEDIPTANRVIEGIVLSVLISVSVIGNLSLWIVVLRSRALRTLTSMFILGLSTADLLVATVNMPLTVYTLVMGEWNLGYNACVLAGFINMLTLVTSVLSLCNISLNRYVMVCHPSKFKDIYTVRNAVLMIIGVITLSILLSTPPLIGWSEYVYTPTHSFCFANWVNHMSYAFFMIGCCFGIPFSVMTVCNICIVRTVRNSRLRVRTNSRNINSSKDSYFQRSRHTTISNDVSIIHKDDKADDVESSSFNLSGIQNMDSKGKVYESIDKDISIIEIDDETAENETYINNYDIEKLDNNKNDTNQNVTKKSNEIKKDGIVFQVTSIKSDAGLIKTIPEESSTESMFQVKPRGHKTNATMDSKSYTNSQIEHSTGPLMKDTSLLHPCWKSTADQWARNPRPRSISPVSTSNMSIKKRPSSSVYVNVTMRQTPPLRRREELRLSLSLTVVVVVFVICWLPYCISMILSIFASGNIPREFHMFTLLIGYANSGCNPIIYGVMNKRFKVGFKRLFCFWRKSSDSSISSA</sequence>
<name>A0ABY7FAL9_MYAAR</name>
<evidence type="ECO:0000256" key="1">
    <source>
        <dbReference type="ARBA" id="ARBA00004651"/>
    </source>
</evidence>
<comment type="subcellular location">
    <subcellularLocation>
        <location evidence="1">Cell membrane</location>
        <topology evidence="1">Multi-pass membrane protein</topology>
    </subcellularLocation>
</comment>
<dbReference type="CDD" id="cd00637">
    <property type="entry name" value="7tm_classA_rhodopsin-like"/>
    <property type="match status" value="1"/>
</dbReference>
<evidence type="ECO:0000256" key="8">
    <source>
        <dbReference type="ARBA" id="ARBA00023224"/>
    </source>
</evidence>
<keyword evidence="7 9" id="KW-0675">Receptor</keyword>
<evidence type="ECO:0000256" key="11">
    <source>
        <dbReference type="SAM" id="Phobius"/>
    </source>
</evidence>
<comment type="similarity">
    <text evidence="9">Belongs to the G-protein coupled receptor 1 family.</text>
</comment>
<dbReference type="InterPro" id="IPR017452">
    <property type="entry name" value="GPCR_Rhodpsn_7TM"/>
</dbReference>
<organism evidence="13 14">
    <name type="scientific">Mya arenaria</name>
    <name type="common">Soft-shell clam</name>
    <dbReference type="NCBI Taxonomy" id="6604"/>
    <lineage>
        <taxon>Eukaryota</taxon>
        <taxon>Metazoa</taxon>
        <taxon>Spiralia</taxon>
        <taxon>Lophotrochozoa</taxon>
        <taxon>Mollusca</taxon>
        <taxon>Bivalvia</taxon>
        <taxon>Autobranchia</taxon>
        <taxon>Heteroconchia</taxon>
        <taxon>Euheterodonta</taxon>
        <taxon>Imparidentia</taxon>
        <taxon>Neoheterodontei</taxon>
        <taxon>Myida</taxon>
        <taxon>Myoidea</taxon>
        <taxon>Myidae</taxon>
        <taxon>Mya</taxon>
    </lineage>
</organism>
<dbReference type="Proteomes" id="UP001164746">
    <property type="component" value="Chromosome 11"/>
</dbReference>
<feature type="transmembrane region" description="Helical" evidence="11">
    <location>
        <begin position="187"/>
        <end position="212"/>
    </location>
</feature>
<dbReference type="InterPro" id="IPR000276">
    <property type="entry name" value="GPCR_Rhodpsn"/>
</dbReference>
<feature type="transmembrane region" description="Helical" evidence="11">
    <location>
        <begin position="66"/>
        <end position="90"/>
    </location>
</feature>
<reference evidence="13" key="1">
    <citation type="submission" date="2022-11" db="EMBL/GenBank/DDBJ databases">
        <title>Centuries of genome instability and evolution in soft-shell clam transmissible cancer (bioRxiv).</title>
        <authorList>
            <person name="Hart S.F.M."/>
            <person name="Yonemitsu M.A."/>
            <person name="Giersch R.M."/>
            <person name="Beal B.F."/>
            <person name="Arriagada G."/>
            <person name="Davis B.W."/>
            <person name="Ostrander E.A."/>
            <person name="Goff S.P."/>
            <person name="Metzger M.J."/>
        </authorList>
    </citation>
    <scope>NUCLEOTIDE SEQUENCE</scope>
    <source>
        <strain evidence="13">MELC-2E11</strain>
        <tissue evidence="13">Siphon/mantle</tissue>
    </source>
</reference>
<evidence type="ECO:0000256" key="10">
    <source>
        <dbReference type="SAM" id="MobiDB-lite"/>
    </source>
</evidence>
<keyword evidence="4 11" id="KW-1133">Transmembrane helix</keyword>
<feature type="region of interest" description="Disordered" evidence="10">
    <location>
        <begin position="358"/>
        <end position="388"/>
    </location>
</feature>
<dbReference type="PANTHER" id="PTHR22752:SF14">
    <property type="entry name" value="G-PROTEIN COUPLED RECEPTORS FAMILY 1 PROFILE DOMAIN-CONTAINING PROTEIN"/>
    <property type="match status" value="1"/>
</dbReference>
<dbReference type="PRINTS" id="PR00237">
    <property type="entry name" value="GPCRRHODOPSN"/>
</dbReference>
<feature type="transmembrane region" description="Helical" evidence="11">
    <location>
        <begin position="460"/>
        <end position="488"/>
    </location>
</feature>
<feature type="transmembrane region" description="Helical" evidence="11">
    <location>
        <begin position="494"/>
        <end position="516"/>
    </location>
</feature>